<dbReference type="GO" id="GO:0044780">
    <property type="term" value="P:bacterial-type flagellum assembly"/>
    <property type="evidence" value="ECO:0007669"/>
    <property type="project" value="UniProtKB-UniRule"/>
</dbReference>
<proteinExistence type="inferred from homology"/>
<evidence type="ECO:0000256" key="6">
    <source>
        <dbReference type="ARBA" id="ARBA00022989"/>
    </source>
</evidence>
<dbReference type="PRINTS" id="PR00953">
    <property type="entry name" value="TYPE3IMRPROT"/>
</dbReference>
<comment type="subcellular location">
    <subcellularLocation>
        <location evidence="10">Cell membrane</location>
        <topology evidence="10">Multi-pass membrane protein</topology>
    </subcellularLocation>
    <subcellularLocation>
        <location evidence="10">Bacterial flagellum basal body</location>
    </subcellularLocation>
</comment>
<comment type="caution">
    <text evidence="11">The sequence shown here is derived from an EMBL/GenBank/DDBJ whole genome shotgun (WGS) entry which is preliminary data.</text>
</comment>
<protein>
    <recommendedName>
        <fullName evidence="3 9">Flagellar biosynthetic protein FliR</fullName>
    </recommendedName>
</protein>
<dbReference type="PANTHER" id="PTHR30065">
    <property type="entry name" value="FLAGELLAR BIOSYNTHETIC PROTEIN FLIR"/>
    <property type="match status" value="1"/>
</dbReference>
<evidence type="ECO:0000256" key="5">
    <source>
        <dbReference type="ARBA" id="ARBA00022692"/>
    </source>
</evidence>
<reference evidence="11" key="1">
    <citation type="journal article" date="2020" name="mSystems">
        <title>Genome- and Community-Level Interaction Insights into Carbon Utilization and Element Cycling Functions of Hydrothermarchaeota in Hydrothermal Sediment.</title>
        <authorList>
            <person name="Zhou Z."/>
            <person name="Liu Y."/>
            <person name="Xu W."/>
            <person name="Pan J."/>
            <person name="Luo Z.H."/>
            <person name="Li M."/>
        </authorList>
    </citation>
    <scope>NUCLEOTIDE SEQUENCE [LARGE SCALE GENOMIC DNA]</scope>
    <source>
        <strain evidence="11">SpSt-477</strain>
    </source>
</reference>
<evidence type="ECO:0000256" key="9">
    <source>
        <dbReference type="NCBIfam" id="TIGR01400"/>
    </source>
</evidence>
<feature type="transmembrane region" description="Helical" evidence="10">
    <location>
        <begin position="95"/>
        <end position="114"/>
    </location>
</feature>
<feature type="transmembrane region" description="Helical" evidence="10">
    <location>
        <begin position="12"/>
        <end position="31"/>
    </location>
</feature>
<accession>A0A7C4MR28</accession>
<gene>
    <name evidence="11" type="primary">fliR</name>
    <name evidence="11" type="ORF">ENS29_09450</name>
</gene>
<keyword evidence="5 10" id="KW-0812">Transmembrane</keyword>
<dbReference type="AlphaFoldDB" id="A0A7C4MR28"/>
<comment type="similarity">
    <text evidence="2 10">Belongs to the FliR/MopE/SpaR family.</text>
</comment>
<keyword evidence="6 10" id="KW-1133">Transmembrane helix</keyword>
<keyword evidence="7 10" id="KW-0472">Membrane</keyword>
<evidence type="ECO:0000256" key="7">
    <source>
        <dbReference type="ARBA" id="ARBA00023136"/>
    </source>
</evidence>
<sequence length="262" mass="28906">MLTLQFPWDEVQRFLLILLRVSVMTLLAPIFDSRNIPVAVKAGFCLSFGVFCYRMLRIAPFSPISDLITLAVGVAQEVMIGAMMGLLVRLLFAAVQLAGELVGFQMGLTIANVVDPVSSNQVSIVSQLLYFFAILIFFVMNGHHSVLHAAMESFSLIPPFGMRLSESLGLFTVERITAMFRISLVFGAPMIVSLILATIVIGLIARTVPQMNVFMVALPAKIWIGLFFLGISLPLMAHVMQRFSVELRGQLETLLRLLVSGR</sequence>
<name>A0A7C4MR28_9BACT</name>
<keyword evidence="11" id="KW-0282">Flagellum</keyword>
<evidence type="ECO:0000256" key="4">
    <source>
        <dbReference type="ARBA" id="ARBA00022475"/>
    </source>
</evidence>
<feature type="transmembrane region" description="Helical" evidence="10">
    <location>
        <begin position="211"/>
        <end position="233"/>
    </location>
</feature>
<dbReference type="InterPro" id="IPR002010">
    <property type="entry name" value="T3SS_IM_R"/>
</dbReference>
<evidence type="ECO:0000256" key="10">
    <source>
        <dbReference type="RuleBase" id="RU362071"/>
    </source>
</evidence>
<dbReference type="Pfam" id="PF01311">
    <property type="entry name" value="Bac_export_1"/>
    <property type="match status" value="1"/>
</dbReference>
<dbReference type="GO" id="GO:0006605">
    <property type="term" value="P:protein targeting"/>
    <property type="evidence" value="ECO:0007669"/>
    <property type="project" value="UniProtKB-UniRule"/>
</dbReference>
<keyword evidence="11" id="KW-0969">Cilium</keyword>
<feature type="transmembrane region" description="Helical" evidence="10">
    <location>
        <begin position="120"/>
        <end position="140"/>
    </location>
</feature>
<evidence type="ECO:0000313" key="11">
    <source>
        <dbReference type="EMBL" id="HGU33066.1"/>
    </source>
</evidence>
<dbReference type="NCBIfam" id="TIGR01400">
    <property type="entry name" value="fliR"/>
    <property type="match status" value="1"/>
</dbReference>
<evidence type="ECO:0000256" key="1">
    <source>
        <dbReference type="ARBA" id="ARBA00002578"/>
    </source>
</evidence>
<keyword evidence="11" id="KW-0966">Cell projection</keyword>
<dbReference type="EMBL" id="DSUH01000223">
    <property type="protein sequence ID" value="HGU33066.1"/>
    <property type="molecule type" value="Genomic_DNA"/>
</dbReference>
<dbReference type="GO" id="GO:0005886">
    <property type="term" value="C:plasma membrane"/>
    <property type="evidence" value="ECO:0007669"/>
    <property type="project" value="UniProtKB-SubCell"/>
</dbReference>
<comment type="function">
    <text evidence="1 10">Role in flagellar biosynthesis.</text>
</comment>
<dbReference type="InterPro" id="IPR006303">
    <property type="entry name" value="FliR"/>
</dbReference>
<evidence type="ECO:0000256" key="8">
    <source>
        <dbReference type="ARBA" id="ARBA00023143"/>
    </source>
</evidence>
<keyword evidence="8 10" id="KW-0975">Bacterial flagellum</keyword>
<evidence type="ECO:0000256" key="2">
    <source>
        <dbReference type="ARBA" id="ARBA00009772"/>
    </source>
</evidence>
<feature type="transmembrane region" description="Helical" evidence="10">
    <location>
        <begin position="184"/>
        <end position="205"/>
    </location>
</feature>
<feature type="transmembrane region" description="Helical" evidence="10">
    <location>
        <begin position="38"/>
        <end position="56"/>
    </location>
</feature>
<evidence type="ECO:0000256" key="3">
    <source>
        <dbReference type="ARBA" id="ARBA00021717"/>
    </source>
</evidence>
<dbReference type="PANTHER" id="PTHR30065:SF1">
    <property type="entry name" value="SURFACE PRESENTATION OF ANTIGENS PROTEIN SPAR"/>
    <property type="match status" value="1"/>
</dbReference>
<dbReference type="GO" id="GO:0009425">
    <property type="term" value="C:bacterial-type flagellum basal body"/>
    <property type="evidence" value="ECO:0007669"/>
    <property type="project" value="UniProtKB-SubCell"/>
</dbReference>
<organism evidence="11">
    <name type="scientific">Desulfatirhabdium butyrativorans</name>
    <dbReference type="NCBI Taxonomy" id="340467"/>
    <lineage>
        <taxon>Bacteria</taxon>
        <taxon>Pseudomonadati</taxon>
        <taxon>Thermodesulfobacteriota</taxon>
        <taxon>Desulfobacteria</taxon>
        <taxon>Desulfobacterales</taxon>
        <taxon>Desulfatirhabdiaceae</taxon>
        <taxon>Desulfatirhabdium</taxon>
    </lineage>
</organism>
<keyword evidence="4 10" id="KW-1003">Cell membrane</keyword>